<proteinExistence type="inferred from homology"/>
<comment type="cofactor">
    <cofactor evidence="1">
        <name>[4Fe-4S] cluster</name>
        <dbReference type="ChEBI" id="CHEBI:49883"/>
    </cofactor>
</comment>
<evidence type="ECO:0000256" key="1">
    <source>
        <dbReference type="ARBA" id="ARBA00001966"/>
    </source>
</evidence>
<protein>
    <submittedName>
        <fullName evidence="6">Phenyllactyl-CoA dehydratase subunit FldC</fullName>
    </submittedName>
</protein>
<dbReference type="Gene3D" id="3.40.50.11900">
    <property type="match status" value="1"/>
</dbReference>
<dbReference type="Gene3D" id="3.40.50.11890">
    <property type="match status" value="1"/>
</dbReference>
<dbReference type="RefSeq" id="WP_343758302.1">
    <property type="nucleotide sequence ID" value="NZ_BAAACG010000003.1"/>
</dbReference>
<evidence type="ECO:0000313" key="7">
    <source>
        <dbReference type="Proteomes" id="UP001501510"/>
    </source>
</evidence>
<evidence type="ECO:0000313" key="6">
    <source>
        <dbReference type="EMBL" id="GAA0733260.1"/>
    </source>
</evidence>
<comment type="caution">
    <text evidence="6">The sequence shown here is derived from an EMBL/GenBank/DDBJ whole genome shotgun (WGS) entry which is preliminary data.</text>
</comment>
<dbReference type="Pfam" id="PF06050">
    <property type="entry name" value="HGD-D"/>
    <property type="match status" value="1"/>
</dbReference>
<dbReference type="Gene3D" id="1.20.1270.370">
    <property type="match status" value="1"/>
</dbReference>
<dbReference type="EMBL" id="BAAACG010000003">
    <property type="protein sequence ID" value="GAA0733260.1"/>
    <property type="molecule type" value="Genomic_DNA"/>
</dbReference>
<name>A0ABP3UJR5_9CLOT</name>
<organism evidence="6 7">
    <name type="scientific">Clostridium oceanicum</name>
    <dbReference type="NCBI Taxonomy" id="1543"/>
    <lineage>
        <taxon>Bacteria</taxon>
        <taxon>Bacillati</taxon>
        <taxon>Bacillota</taxon>
        <taxon>Clostridia</taxon>
        <taxon>Eubacteriales</taxon>
        <taxon>Clostridiaceae</taxon>
        <taxon>Clostridium</taxon>
    </lineage>
</organism>
<evidence type="ECO:0000256" key="2">
    <source>
        <dbReference type="ARBA" id="ARBA00005806"/>
    </source>
</evidence>
<reference evidence="7" key="1">
    <citation type="journal article" date="2019" name="Int. J. Syst. Evol. Microbiol.">
        <title>The Global Catalogue of Microorganisms (GCM) 10K type strain sequencing project: providing services to taxonomists for standard genome sequencing and annotation.</title>
        <authorList>
            <consortium name="The Broad Institute Genomics Platform"/>
            <consortium name="The Broad Institute Genome Sequencing Center for Infectious Disease"/>
            <person name="Wu L."/>
            <person name="Ma J."/>
        </authorList>
    </citation>
    <scope>NUCLEOTIDE SEQUENCE [LARGE SCALE GENOMIC DNA]</scope>
    <source>
        <strain evidence="7">JCM 1407</strain>
    </source>
</reference>
<keyword evidence="3" id="KW-0479">Metal-binding</keyword>
<evidence type="ECO:0000256" key="5">
    <source>
        <dbReference type="ARBA" id="ARBA00023014"/>
    </source>
</evidence>
<comment type="similarity">
    <text evidence="2">Belongs to the FldB/FldC dehydratase alpha/beta subunit family.</text>
</comment>
<dbReference type="PANTHER" id="PTHR30548">
    <property type="entry name" value="2-HYDROXYGLUTARYL-COA DEHYDRATASE, D-COMPONENT-RELATED"/>
    <property type="match status" value="1"/>
</dbReference>
<keyword evidence="4" id="KW-0408">Iron</keyword>
<keyword evidence="5" id="KW-0411">Iron-sulfur</keyword>
<gene>
    <name evidence="6" type="primary">fldC</name>
    <name evidence="6" type="ORF">GCM10008906_03810</name>
</gene>
<keyword evidence="7" id="KW-1185">Reference proteome</keyword>
<evidence type="ECO:0000256" key="3">
    <source>
        <dbReference type="ARBA" id="ARBA00022723"/>
    </source>
</evidence>
<dbReference type="PANTHER" id="PTHR30548:SF5">
    <property type="entry name" value="SUBUNIT OF OXYGEN-SENSITIVE 2-HYDROXYISOCAPROYL-COA DEHYDRATASE"/>
    <property type="match status" value="1"/>
</dbReference>
<evidence type="ECO:0000256" key="4">
    <source>
        <dbReference type="ARBA" id="ARBA00023004"/>
    </source>
</evidence>
<sequence length="374" mass="43047">MCNIDNLFNEFKDIAENPKKYINKHIEKTGEKAIGCMPLYTPEELILAAGMFPVGVWGANSKVSKAKTYFPAFICSLLQTTLENALNGEYNMLSGMMITNYCDSLKCMGQNFKLTVKDIEFIPVTVPQNRKMEAGKEFLKSQYKMNIKQLEKISGNKITDKSLEKAIEIYDNHRKVMNEFSLLASKYPNIITPIKRSYVMKSSYFMDKKDHTEKVKNLMNKITNIDVEEFKGKRIITTGIIADSEDLLQILEENNVAIVGDDIAHESRQYRTLTPKAEKPLDRLVEQFSNRECSTLYDPERKRGKNIIKMAKERKADGIIVFMTKFCDPEEYDYPQMKKDFEEAGIAHVIIETDMQMKNYEQARTAIQAFSETL</sequence>
<dbReference type="Proteomes" id="UP001501510">
    <property type="component" value="Unassembled WGS sequence"/>
</dbReference>
<accession>A0ABP3UJR5</accession>
<dbReference type="InterPro" id="IPR010327">
    <property type="entry name" value="FldB/FldC_alpha/beta"/>
</dbReference>